<feature type="signal peptide" evidence="1">
    <location>
        <begin position="1"/>
        <end position="21"/>
    </location>
</feature>
<name>A0A4D6NK94_VIGUN</name>
<feature type="chain" id="PRO_5020040459" evidence="1">
    <location>
        <begin position="22"/>
        <end position="49"/>
    </location>
</feature>
<evidence type="ECO:0000313" key="2">
    <source>
        <dbReference type="EMBL" id="QCE14180.1"/>
    </source>
</evidence>
<reference evidence="2 3" key="1">
    <citation type="submission" date="2019-04" db="EMBL/GenBank/DDBJ databases">
        <title>An improved genome assembly and genetic linkage map for asparagus bean, Vigna unguiculata ssp. sesquipedialis.</title>
        <authorList>
            <person name="Xia Q."/>
            <person name="Zhang R."/>
            <person name="Dong Y."/>
        </authorList>
    </citation>
    <scope>NUCLEOTIDE SEQUENCE [LARGE SCALE GENOMIC DNA]</scope>
    <source>
        <tissue evidence="2">Leaf</tissue>
    </source>
</reference>
<evidence type="ECO:0000256" key="1">
    <source>
        <dbReference type="SAM" id="SignalP"/>
    </source>
</evidence>
<evidence type="ECO:0000313" key="3">
    <source>
        <dbReference type="Proteomes" id="UP000501690"/>
    </source>
</evidence>
<dbReference type="AlphaFoldDB" id="A0A4D6NK94"/>
<keyword evidence="3" id="KW-1185">Reference proteome</keyword>
<dbReference type="EMBL" id="CP039355">
    <property type="protein sequence ID" value="QCE14180.1"/>
    <property type="molecule type" value="Genomic_DNA"/>
</dbReference>
<proteinExistence type="predicted"/>
<gene>
    <name evidence="2" type="ORF">DEO72_LG11g1178</name>
</gene>
<keyword evidence="1" id="KW-0732">Signal</keyword>
<organism evidence="2 3">
    <name type="scientific">Vigna unguiculata</name>
    <name type="common">Cowpea</name>
    <dbReference type="NCBI Taxonomy" id="3917"/>
    <lineage>
        <taxon>Eukaryota</taxon>
        <taxon>Viridiplantae</taxon>
        <taxon>Streptophyta</taxon>
        <taxon>Embryophyta</taxon>
        <taxon>Tracheophyta</taxon>
        <taxon>Spermatophyta</taxon>
        <taxon>Magnoliopsida</taxon>
        <taxon>eudicotyledons</taxon>
        <taxon>Gunneridae</taxon>
        <taxon>Pentapetalae</taxon>
        <taxon>rosids</taxon>
        <taxon>fabids</taxon>
        <taxon>Fabales</taxon>
        <taxon>Fabaceae</taxon>
        <taxon>Papilionoideae</taxon>
        <taxon>50 kb inversion clade</taxon>
        <taxon>NPAAA clade</taxon>
        <taxon>indigoferoid/millettioid clade</taxon>
        <taxon>Phaseoleae</taxon>
        <taxon>Vigna</taxon>
    </lineage>
</organism>
<dbReference type="Proteomes" id="UP000501690">
    <property type="component" value="Linkage Group LG11"/>
</dbReference>
<accession>A0A4D6NK94</accession>
<protein>
    <submittedName>
        <fullName evidence="2">Uncharacterized protein</fullName>
    </submittedName>
</protein>
<sequence>MEFQCLPLLFSLGVILMAAQAALPPEIYWERMLPNTPIPNAVTQLPKLG</sequence>